<dbReference type="GO" id="GO:0004803">
    <property type="term" value="F:transposase activity"/>
    <property type="evidence" value="ECO:0007669"/>
    <property type="project" value="InterPro"/>
</dbReference>
<dbReference type="GO" id="GO:0003677">
    <property type="term" value="F:DNA binding"/>
    <property type="evidence" value="ECO:0007669"/>
    <property type="project" value="InterPro"/>
</dbReference>
<evidence type="ECO:0000313" key="4">
    <source>
        <dbReference type="Proteomes" id="UP000004226"/>
    </source>
</evidence>
<gene>
    <name evidence="3" type="ORF">HMPREF0554_1596</name>
</gene>
<feature type="domain" description="Transposase zinc-binding" evidence="2">
    <location>
        <begin position="38"/>
        <end position="112"/>
    </location>
</feature>
<dbReference type="Pfam" id="PF14319">
    <property type="entry name" value="Zn_Tnp_IS91"/>
    <property type="match status" value="1"/>
</dbReference>
<dbReference type="PANTHER" id="PTHR37023:SF1">
    <property type="entry name" value="ISSOD25 TRANSPOSASE TNPA_ISSOD25"/>
    <property type="match status" value="1"/>
</dbReference>
<comment type="caution">
    <text evidence="3">The sequence shown here is derived from an EMBL/GenBank/DDBJ whole genome shotgun (WGS) entry which is preliminary data.</text>
</comment>
<dbReference type="GO" id="GO:0006313">
    <property type="term" value="P:DNA transposition"/>
    <property type="evidence" value="ECO:0007669"/>
    <property type="project" value="InterPro"/>
</dbReference>
<evidence type="ECO:0000259" key="1">
    <source>
        <dbReference type="Pfam" id="PF04986"/>
    </source>
</evidence>
<dbReference type="eggNOG" id="ENOG502ZBDB">
    <property type="taxonomic scope" value="Bacteria"/>
</dbReference>
<organism evidence="3 4">
    <name type="scientific">Pseudoleptotrichia goodfellowii F0264</name>
    <dbReference type="NCBI Taxonomy" id="596323"/>
    <lineage>
        <taxon>Bacteria</taxon>
        <taxon>Fusobacteriati</taxon>
        <taxon>Fusobacteriota</taxon>
        <taxon>Fusobacteriia</taxon>
        <taxon>Fusobacteriales</taxon>
        <taxon>Leptotrichiaceae</taxon>
        <taxon>Pseudoleptotrichia</taxon>
    </lineage>
</organism>
<name>D0GMA6_9FUSO</name>
<accession>D0GMA6</accession>
<dbReference type="PANTHER" id="PTHR37023">
    <property type="entry name" value="TRANSPOSASE"/>
    <property type="match status" value="1"/>
</dbReference>
<dbReference type="Pfam" id="PF04986">
    <property type="entry name" value="Y2_Tnp"/>
    <property type="match status" value="1"/>
</dbReference>
<dbReference type="AlphaFoldDB" id="D0GMA6"/>
<dbReference type="InterPro" id="IPR007069">
    <property type="entry name" value="Transposase_32"/>
</dbReference>
<dbReference type="Proteomes" id="UP000004226">
    <property type="component" value="Unassembled WGS sequence"/>
</dbReference>
<keyword evidence="4" id="KW-1185">Reference proteome</keyword>
<protein>
    <submittedName>
        <fullName evidence="3">Putative transposase</fullName>
    </submittedName>
</protein>
<reference evidence="3 4" key="1">
    <citation type="submission" date="2009-10" db="EMBL/GenBank/DDBJ databases">
        <authorList>
            <person name="Harkins D.M."/>
            <person name="Madupu R."/>
            <person name="Durkin A.S."/>
            <person name="Torralba M."/>
            <person name="Methe B."/>
            <person name="Sutton G.G."/>
            <person name="Strausberg R.L."/>
            <person name="Nelson K.E."/>
        </authorList>
    </citation>
    <scope>NUCLEOTIDE SEQUENCE [LARGE SCALE GENOMIC DNA]</scope>
    <source>
        <strain evidence="3 4">F0264</strain>
    </source>
</reference>
<feature type="domain" description="Transposase IS801/IS1294" evidence="1">
    <location>
        <begin position="172"/>
        <end position="345"/>
    </location>
</feature>
<dbReference type="EMBL" id="ADAD01000132">
    <property type="protein sequence ID" value="EEY34775.1"/>
    <property type="molecule type" value="Genomic_DNA"/>
</dbReference>
<proteinExistence type="predicted"/>
<dbReference type="InterPro" id="IPR026889">
    <property type="entry name" value="Zn_Tnp"/>
</dbReference>
<evidence type="ECO:0000259" key="2">
    <source>
        <dbReference type="Pfam" id="PF14319"/>
    </source>
</evidence>
<evidence type="ECO:0000313" key="3">
    <source>
        <dbReference type="EMBL" id="EEY34775.1"/>
    </source>
</evidence>
<sequence>MTNKYIIQNKLKYIFSNNNILLNSIDFCKKNNISTDHLKYIIHSVDNFLACRDISKGFIKFKCPLCPVIHKFPLTCKSKLCPSCGFKYSRIWSQNIMKHILNIEHRHVLFTIPKECRQFFFYDRKLLSKLSDAVNEIFKFCFHNISKKNLRKNKISKFSKKYFTDSDIVHYGLISIIHTFGRDLKWNPHIHAIVSLGGFTKNFDFKNMRHFNVDTIAGQWKYHVLKIILNGEYNDSKIKMKALETVSKLYKENKRFFFNVGDGDINSTKGIIRYLGRYLARSPIAEYKITEIDDDKVTFFFNDLANNKKKTFITMSAEKFISQILIHLPPKNFKMVNRYGFYSRHISDKLKKAMQPFKKNIVVSKYSFYQRQMYITFGMNPFFCPECKIRMIVWEFYHYLYPPLKKYH</sequence>